<dbReference type="PANTHER" id="PTHR34477:SF5">
    <property type="entry name" value="BSL5627 PROTEIN"/>
    <property type="match status" value="1"/>
</dbReference>
<dbReference type="KEGG" id="mtun:MTUNDRAET4_2278"/>
<name>A0A4U8Z1J7_METTU</name>
<gene>
    <name evidence="3" type="ORF">MTUNDRAET4_2278</name>
</gene>
<dbReference type="InterPro" id="IPR050190">
    <property type="entry name" value="UPF0213_domain"/>
</dbReference>
<sequence>MKGGYVYIMSNRRDGALYIGVTSDLSRRAFEHRQGVVDGFTKRYGLKRLIYYERYEDIRDALQREKNLKHWPRVWKLALVHDLNPDWDDLYERVNA</sequence>
<dbReference type="Gene3D" id="3.40.1440.10">
    <property type="entry name" value="GIY-YIG endonuclease"/>
    <property type="match status" value="1"/>
</dbReference>
<dbReference type="PANTHER" id="PTHR34477">
    <property type="entry name" value="UPF0213 PROTEIN YHBQ"/>
    <property type="match status" value="1"/>
</dbReference>
<dbReference type="PROSITE" id="PS50164">
    <property type="entry name" value="GIY_YIG"/>
    <property type="match status" value="1"/>
</dbReference>
<dbReference type="RefSeq" id="WP_134489413.1">
    <property type="nucleotide sequence ID" value="NZ_CP139089.1"/>
</dbReference>
<evidence type="ECO:0000313" key="4">
    <source>
        <dbReference type="Proteomes" id="UP000294360"/>
    </source>
</evidence>
<feature type="domain" description="GIY-YIG" evidence="2">
    <location>
        <begin position="2"/>
        <end position="79"/>
    </location>
</feature>
<dbReference type="AlphaFoldDB" id="A0A4U8Z1J7"/>
<evidence type="ECO:0000259" key="2">
    <source>
        <dbReference type="PROSITE" id="PS50164"/>
    </source>
</evidence>
<accession>A0A4U8Z1J7</accession>
<evidence type="ECO:0000256" key="1">
    <source>
        <dbReference type="ARBA" id="ARBA00007435"/>
    </source>
</evidence>
<dbReference type="Proteomes" id="UP000294360">
    <property type="component" value="Chromosome"/>
</dbReference>
<dbReference type="OrthoDB" id="287318at2"/>
<protein>
    <submittedName>
        <fullName evidence="3">Excinuclease ABC subunit C</fullName>
    </submittedName>
</protein>
<dbReference type="Pfam" id="PF01541">
    <property type="entry name" value="GIY-YIG"/>
    <property type="match status" value="1"/>
</dbReference>
<dbReference type="InterPro" id="IPR035901">
    <property type="entry name" value="GIY-YIG_endonuc_sf"/>
</dbReference>
<dbReference type="InterPro" id="IPR000305">
    <property type="entry name" value="GIY-YIG_endonuc"/>
</dbReference>
<dbReference type="SMART" id="SM00465">
    <property type="entry name" value="GIYc"/>
    <property type="match status" value="1"/>
</dbReference>
<reference evidence="3 4" key="1">
    <citation type="submission" date="2019-03" db="EMBL/GenBank/DDBJ databases">
        <authorList>
            <person name="Kox A.R. M."/>
        </authorList>
    </citation>
    <scope>NUCLEOTIDE SEQUENCE [LARGE SCALE GENOMIC DNA]</scope>
    <source>
        <strain evidence="3">MTUNDRAET4 annotated genome</strain>
    </source>
</reference>
<proteinExistence type="inferred from homology"/>
<dbReference type="SUPFAM" id="SSF82771">
    <property type="entry name" value="GIY-YIG endonuclease"/>
    <property type="match status" value="1"/>
</dbReference>
<dbReference type="CDD" id="cd10448">
    <property type="entry name" value="GIY-YIG_unchar_3"/>
    <property type="match status" value="1"/>
</dbReference>
<organism evidence="3 4">
    <name type="scientific">Methylocella tundrae</name>
    <dbReference type="NCBI Taxonomy" id="227605"/>
    <lineage>
        <taxon>Bacteria</taxon>
        <taxon>Pseudomonadati</taxon>
        <taxon>Pseudomonadota</taxon>
        <taxon>Alphaproteobacteria</taxon>
        <taxon>Hyphomicrobiales</taxon>
        <taxon>Beijerinckiaceae</taxon>
        <taxon>Methylocella</taxon>
    </lineage>
</organism>
<comment type="similarity">
    <text evidence="1">Belongs to the UPF0213 family.</text>
</comment>
<evidence type="ECO:0000313" key="3">
    <source>
        <dbReference type="EMBL" id="VFU09171.1"/>
    </source>
</evidence>
<dbReference type="EMBL" id="LR536450">
    <property type="protein sequence ID" value="VFU09171.1"/>
    <property type="molecule type" value="Genomic_DNA"/>
</dbReference>